<dbReference type="PANTHER" id="PTHR42720:SF1">
    <property type="entry name" value="GLYCEROL 3-PHOSPHATE OXIDASE"/>
    <property type="match status" value="1"/>
</dbReference>
<dbReference type="CDD" id="cd19946">
    <property type="entry name" value="GlpA-like_Fer2_BFD-like"/>
    <property type="match status" value="1"/>
</dbReference>
<gene>
    <name evidence="4" type="primary">glpA</name>
    <name evidence="5" type="ORF">DW811_01900</name>
    <name evidence="3" type="ORF">ERS852490_00221</name>
    <name evidence="4" type="ORF">ERS852492_01868</name>
</gene>
<dbReference type="PANTHER" id="PTHR42720">
    <property type="entry name" value="GLYCEROL-3-PHOSPHATE DEHYDROGENASE"/>
    <property type="match status" value="1"/>
</dbReference>
<dbReference type="InterPro" id="IPR041854">
    <property type="entry name" value="BFD-like_2Fe2S-bd_dom_sf"/>
</dbReference>
<evidence type="ECO:0000313" key="6">
    <source>
        <dbReference type="Proteomes" id="UP000095621"/>
    </source>
</evidence>
<feature type="domain" description="BFD-like [2Fe-2S]-binding" evidence="2">
    <location>
        <begin position="23"/>
        <end position="74"/>
    </location>
</feature>
<evidence type="ECO:0000313" key="7">
    <source>
        <dbReference type="Proteomes" id="UP000095780"/>
    </source>
</evidence>
<dbReference type="Pfam" id="PF04324">
    <property type="entry name" value="Fer2_BFD"/>
    <property type="match status" value="1"/>
</dbReference>
<dbReference type="EC" id="1.1.5.3" evidence="4"/>
<evidence type="ECO:0000313" key="8">
    <source>
        <dbReference type="Proteomes" id="UP000284794"/>
    </source>
</evidence>
<reference evidence="6 7" key="1">
    <citation type="submission" date="2015-09" db="EMBL/GenBank/DDBJ databases">
        <authorList>
            <consortium name="Pathogen Informatics"/>
        </authorList>
    </citation>
    <scope>NUCLEOTIDE SEQUENCE [LARGE SCALE GENOMIC DNA]</scope>
    <source>
        <strain evidence="3 6">2789STDY5834875</strain>
        <strain evidence="4 7">2789STDY5834878</strain>
    </source>
</reference>
<feature type="region of interest" description="Disordered" evidence="1">
    <location>
        <begin position="86"/>
        <end position="111"/>
    </location>
</feature>
<dbReference type="Proteomes" id="UP000284794">
    <property type="component" value="Unassembled WGS sequence"/>
</dbReference>
<dbReference type="Proteomes" id="UP000095621">
    <property type="component" value="Unassembled WGS sequence"/>
</dbReference>
<keyword evidence="4" id="KW-0560">Oxidoreductase</keyword>
<evidence type="ECO:0000259" key="2">
    <source>
        <dbReference type="Pfam" id="PF04324"/>
    </source>
</evidence>
<dbReference type="Proteomes" id="UP000095780">
    <property type="component" value="Unassembled WGS sequence"/>
</dbReference>
<dbReference type="GO" id="GO:0004368">
    <property type="term" value="F:glycerol-3-phosphate dehydrogenase (quinone) activity"/>
    <property type="evidence" value="ECO:0007669"/>
    <property type="project" value="UniProtKB-EC"/>
</dbReference>
<reference evidence="5 8" key="2">
    <citation type="submission" date="2018-08" db="EMBL/GenBank/DDBJ databases">
        <title>A genome reference for cultivated species of the human gut microbiota.</title>
        <authorList>
            <person name="Zou Y."/>
            <person name="Xue W."/>
            <person name="Luo G."/>
        </authorList>
    </citation>
    <scope>NUCLEOTIDE SEQUENCE [LARGE SCALE GENOMIC DNA]</scope>
    <source>
        <strain evidence="5 8">AM32-2AC</strain>
    </source>
</reference>
<evidence type="ECO:0000313" key="5">
    <source>
        <dbReference type="EMBL" id="RHD10426.1"/>
    </source>
</evidence>
<dbReference type="InterPro" id="IPR052745">
    <property type="entry name" value="G3P_Oxidase/Oxidoreductase"/>
</dbReference>
<sequence length="111" mass="12459">MHEVNDRSRDIGEFVPAPDDDMLICRCEEITKGEIRKAVHEGMWTMTEIRRYLRTGMGLCQGQTCAKLVKGIVARELGVSPATLEPATSRAPMRPTEMRILGNEAEDNKEV</sequence>
<dbReference type="AlphaFoldDB" id="A0A174ZHC4"/>
<accession>A0A174ZHC4</accession>
<dbReference type="EMBL" id="QSIS01000002">
    <property type="protein sequence ID" value="RHD10426.1"/>
    <property type="molecule type" value="Genomic_DNA"/>
</dbReference>
<dbReference type="Gene3D" id="1.10.10.1100">
    <property type="entry name" value="BFD-like [2Fe-2S]-binding domain"/>
    <property type="match status" value="1"/>
</dbReference>
<dbReference type="RefSeq" id="WP_022097567.1">
    <property type="nucleotide sequence ID" value="NZ_CABIXW010000005.1"/>
</dbReference>
<dbReference type="InterPro" id="IPR007419">
    <property type="entry name" value="BFD-like_2Fe2S-bd_dom"/>
</dbReference>
<evidence type="ECO:0000313" key="4">
    <source>
        <dbReference type="EMBL" id="CUQ86715.1"/>
    </source>
</evidence>
<dbReference type="EMBL" id="CZBU01000001">
    <property type="protein sequence ID" value="CUQ74915.1"/>
    <property type="molecule type" value="Genomic_DNA"/>
</dbReference>
<name>A0A174ZHC4_9FIRM</name>
<evidence type="ECO:0000256" key="1">
    <source>
        <dbReference type="SAM" id="MobiDB-lite"/>
    </source>
</evidence>
<proteinExistence type="predicted"/>
<dbReference type="EMBL" id="CZBV01000005">
    <property type="protein sequence ID" value="CUQ86715.1"/>
    <property type="molecule type" value="Genomic_DNA"/>
</dbReference>
<protein>
    <submittedName>
        <fullName evidence="5">(2Fe-2S)-binding protein</fullName>
    </submittedName>
    <submittedName>
        <fullName evidence="4">Anaerobic glycerol-3-phosphate dehydrogenase subunit A</fullName>
        <ecNumber evidence="4">1.1.5.3</ecNumber>
    </submittedName>
</protein>
<organism evidence="4 7">
    <name type="scientific">Lachnospira eligens</name>
    <dbReference type="NCBI Taxonomy" id="39485"/>
    <lineage>
        <taxon>Bacteria</taxon>
        <taxon>Bacillati</taxon>
        <taxon>Bacillota</taxon>
        <taxon>Clostridia</taxon>
        <taxon>Lachnospirales</taxon>
        <taxon>Lachnospiraceae</taxon>
        <taxon>Lachnospira</taxon>
    </lineage>
</organism>
<dbReference type="OrthoDB" id="9801699at2"/>
<evidence type="ECO:0000313" key="3">
    <source>
        <dbReference type="EMBL" id="CUQ74915.1"/>
    </source>
</evidence>